<gene>
    <name evidence="1" type="ORF">DYI23_14620</name>
</gene>
<proteinExistence type="predicted"/>
<sequence>MTSRRPLQNRVLPTGEIVAITQRGTMMGNRGGRIHDPDTRMLLRRRSASRRWICCVTSFKGRRRKVMGQGYTELFFLDEVTALAAGHRPCFECRRADAKNFASAFALGTGQADAHSADEMDRLLHSDRLEGRQQKTHLSPLGELPDGTMVLLADQPHALCEGSLLSWRPEGYAPTTATVSSDAVLTVLTPKCVVQTLRAGYRPVWHPSAADENFKISDG</sequence>
<dbReference type="AlphaFoldDB" id="A0A944GUB1"/>
<dbReference type="EMBL" id="QTKU01000003">
    <property type="protein sequence ID" value="MBS8261456.1"/>
    <property type="molecule type" value="Genomic_DNA"/>
</dbReference>
<comment type="caution">
    <text evidence="1">The sequence shown here is derived from an EMBL/GenBank/DDBJ whole genome shotgun (WGS) entry which is preliminary data.</text>
</comment>
<reference evidence="1" key="1">
    <citation type="submission" date="2018-08" db="EMBL/GenBank/DDBJ databases">
        <authorList>
            <person name="Jin W."/>
            <person name="Wang H."/>
            <person name="Yang Y."/>
            <person name="Li M."/>
            <person name="Liu J."/>
        </authorList>
    </citation>
    <scope>NUCLEOTIDE SEQUENCE</scope>
    <source>
        <strain evidence="1">AESS21</strain>
    </source>
</reference>
<dbReference type="Proteomes" id="UP000705379">
    <property type="component" value="Unassembled WGS sequence"/>
</dbReference>
<name>A0A944GUB1_9HYPH</name>
<organism evidence="1 2">
    <name type="scientific">Roseibium polysiphoniae</name>
    <dbReference type="NCBI Taxonomy" id="2571221"/>
    <lineage>
        <taxon>Bacteria</taxon>
        <taxon>Pseudomonadati</taxon>
        <taxon>Pseudomonadota</taxon>
        <taxon>Alphaproteobacteria</taxon>
        <taxon>Hyphomicrobiales</taxon>
        <taxon>Stappiaceae</taxon>
        <taxon>Roseibium</taxon>
    </lineage>
</organism>
<accession>A0A944GUB1</accession>
<protein>
    <submittedName>
        <fullName evidence="1">Uncharacterized protein</fullName>
    </submittedName>
</protein>
<evidence type="ECO:0000313" key="2">
    <source>
        <dbReference type="Proteomes" id="UP000705379"/>
    </source>
</evidence>
<evidence type="ECO:0000313" key="1">
    <source>
        <dbReference type="EMBL" id="MBS8261456.1"/>
    </source>
</evidence>
<reference evidence="1" key="2">
    <citation type="journal article" date="2021" name="Microorganisms">
        <title>Bacterial Dimethylsulfoniopropionate Biosynthesis in the East China Sea.</title>
        <authorList>
            <person name="Liu J."/>
            <person name="Zhang Y."/>
            <person name="Liu J."/>
            <person name="Zhong H."/>
            <person name="Williams B.T."/>
            <person name="Zheng Y."/>
            <person name="Curson A.R.J."/>
            <person name="Sun C."/>
            <person name="Sun H."/>
            <person name="Song D."/>
            <person name="Wagner Mackenzie B."/>
            <person name="Bermejo Martinez A."/>
            <person name="Todd J.D."/>
            <person name="Zhang X.H."/>
        </authorList>
    </citation>
    <scope>NUCLEOTIDE SEQUENCE</scope>
    <source>
        <strain evidence="1">AESS21</strain>
    </source>
</reference>